<organism evidence="1 2">
    <name type="scientific">Methanofollis liminatans DSM 4140</name>
    <dbReference type="NCBI Taxonomy" id="28892"/>
    <lineage>
        <taxon>Archaea</taxon>
        <taxon>Methanobacteriati</taxon>
        <taxon>Methanobacteriota</taxon>
        <taxon>Stenosarchaea group</taxon>
        <taxon>Methanomicrobia</taxon>
        <taxon>Methanomicrobiales</taxon>
        <taxon>Methanomicrobiaceae</taxon>
        <taxon>Methanofollis</taxon>
    </lineage>
</organism>
<dbReference type="HOGENOM" id="CLU_1032908_0_0_2"/>
<protein>
    <submittedName>
        <fullName evidence="1">Uncharacterized protein</fullName>
    </submittedName>
</protein>
<accession>J1L349</accession>
<dbReference type="AlphaFoldDB" id="J1L349"/>
<evidence type="ECO:0000313" key="1">
    <source>
        <dbReference type="EMBL" id="EJG07502.1"/>
    </source>
</evidence>
<dbReference type="Proteomes" id="UP000005095">
    <property type="component" value="Chromosome"/>
</dbReference>
<keyword evidence="2" id="KW-1185">Reference proteome</keyword>
<dbReference type="STRING" id="28892.Metli_1551"/>
<gene>
    <name evidence="1" type="ORF">Metli_1551</name>
</gene>
<proteinExistence type="predicted"/>
<dbReference type="Pfam" id="PF19872">
    <property type="entry name" value="DUF6345"/>
    <property type="match status" value="1"/>
</dbReference>
<sequence>MMLLQSQSCRIYLAIFVILIFALVVPAPSLAYSYSISYVEDYDLQQMDMIGWGTAVRDVVQSRLNGAGWSQSFCAADGNVDETDFGSQNSGYQGLDGAYLHYHFGHGCNAGVGTEIQLAHWQLLQHEAVVRDEVYKKWDSTNKWVIVDACHVLEDEQWGGALKYSHGILGFASSKMTSTELPDRFFLYVIDYDYTIAYAWKLASQSCYDSNCVGAVIFDTQGQLDDDHLSGQGYVSPNEYPDDDCVYVSTWQC</sequence>
<dbReference type="InterPro" id="IPR045926">
    <property type="entry name" value="DUF6345"/>
</dbReference>
<name>J1L349_9EURY</name>
<reference evidence="1 2" key="1">
    <citation type="submission" date="2011-08" db="EMBL/GenBank/DDBJ databases">
        <title>The complete genome of Methanofollis liminatans DSM 4140.</title>
        <authorList>
            <consortium name="US DOE Joint Genome Institute (JGI-PGF)"/>
            <person name="Lucas S."/>
            <person name="Han J."/>
            <person name="Lapidus A."/>
            <person name="Bruce D."/>
            <person name="Goodwin L."/>
            <person name="Pitluck S."/>
            <person name="Peters L."/>
            <person name="Kyrpides N."/>
            <person name="Mavromatis K."/>
            <person name="Ivanova N."/>
            <person name="Mikhailova N."/>
            <person name="Lu M."/>
            <person name="Detter J.C."/>
            <person name="Tapia R."/>
            <person name="Han C."/>
            <person name="Land M."/>
            <person name="Hauser L."/>
            <person name="Markowitz V."/>
            <person name="Cheng J.-F."/>
            <person name="Hugenholtz P."/>
            <person name="Woyke T."/>
            <person name="Wu D."/>
            <person name="Spring S."/>
            <person name="Schuler E."/>
            <person name="Brambilla E."/>
            <person name="Klenk H.-P."/>
            <person name="Eisen J.A."/>
        </authorList>
    </citation>
    <scope>NUCLEOTIDE SEQUENCE [LARGE SCALE GENOMIC DNA]</scope>
    <source>
        <strain evidence="1 2">DSM 4140</strain>
    </source>
</reference>
<evidence type="ECO:0000313" key="2">
    <source>
        <dbReference type="Proteomes" id="UP000005095"/>
    </source>
</evidence>
<dbReference type="EMBL" id="CM001555">
    <property type="protein sequence ID" value="EJG07502.1"/>
    <property type="molecule type" value="Genomic_DNA"/>
</dbReference>